<proteinExistence type="predicted"/>
<dbReference type="Gene3D" id="2.115.10.20">
    <property type="entry name" value="Glycosyl hydrolase domain, family 43"/>
    <property type="match status" value="1"/>
</dbReference>
<sequence length="588" mass="67813">MNISTIAIFSGIQYDHKFGDINIYDSIPYKCEQDYHLILKEGEFLIMDDDIIEYIKSRLIEDVYLIPIIQEGRDDGVLEARLIRCTCTRKMNSKQGVVLSDFYIETPSDGQPFGKIRDLIVEQKLDEAMNLIISAEEMYALHIGPTVNTYPMSMYLKWQCTDDIEYLTLALINANDNLTIKILIEIANKSMNKHKAVWNILQKIKEIQANNKIQYFFIDKHDKIQAKDEGQLYFIGCQDKIDEIEHIIAYYIDAIDEGRFACDKIILNPISSSKHLAIKNMKYYPREISCDMKRIEFECPKHYNIMNPSIVSDDEGYRMICRSVNYLYFNGNWVPQDRTGIINTVNYLLRLDSDLNIVSYDKIEVKAAYRKGIVHPKIKGHEDARLFKHNGNLWYTATTLDTSPLGLHAISLCKLEGSTVTKLVPLLYKRGRVQKNWLPFSKNNKIHIVYGYAPLTILEVSENTGGCKKLEGFRNYQGKYFRGSTGPVKYKNPAGSDGYLIMIHNTNTEDRIYCQRFVWLDEKMIMRYASTAFYFKQSRGLEFPAGMTISNDGKKVLVSLGVDDSSAWIASIEFNIIDNYLFTDGYSL</sequence>
<dbReference type="InterPro" id="IPR023296">
    <property type="entry name" value="Glyco_hydro_beta-prop_sf"/>
</dbReference>
<evidence type="ECO:0000313" key="1">
    <source>
        <dbReference type="EMBL" id="QBK93995.1"/>
    </source>
</evidence>
<dbReference type="SUPFAM" id="SSF75005">
    <property type="entry name" value="Arabinanase/levansucrase/invertase"/>
    <property type="match status" value="1"/>
</dbReference>
<dbReference type="EMBL" id="MK500609">
    <property type="protein sequence ID" value="QBK93995.1"/>
    <property type="molecule type" value="Genomic_DNA"/>
</dbReference>
<name>A0A481ZF94_9VIRU</name>
<organism evidence="1">
    <name type="scientific">Pithovirus LCPAC406</name>
    <dbReference type="NCBI Taxonomy" id="2506599"/>
    <lineage>
        <taxon>Viruses</taxon>
        <taxon>Pithoviruses</taxon>
    </lineage>
</organism>
<accession>A0A481ZF94</accession>
<reference evidence="1" key="1">
    <citation type="journal article" date="2019" name="MBio">
        <title>Virus Genomes from Deep Sea Sediments Expand the Ocean Megavirome and Support Independent Origins of Viral Gigantism.</title>
        <authorList>
            <person name="Backstrom D."/>
            <person name="Yutin N."/>
            <person name="Jorgensen S.L."/>
            <person name="Dharamshi J."/>
            <person name="Homa F."/>
            <person name="Zaremba-Niedwiedzka K."/>
            <person name="Spang A."/>
            <person name="Wolf Y.I."/>
            <person name="Koonin E.V."/>
            <person name="Ettema T.J."/>
        </authorList>
    </citation>
    <scope>NUCLEOTIDE SEQUENCE</scope>
</reference>
<gene>
    <name evidence="1" type="ORF">LCPAC406_03090</name>
</gene>
<protein>
    <submittedName>
        <fullName evidence="1">Uncharacterized protein</fullName>
    </submittedName>
</protein>